<dbReference type="PANTHER" id="PTHR30173">
    <property type="entry name" value="SIGMA 19 FACTOR"/>
    <property type="match status" value="1"/>
</dbReference>
<evidence type="ECO:0000259" key="7">
    <source>
        <dbReference type="Pfam" id="PF08281"/>
    </source>
</evidence>
<protein>
    <submittedName>
        <fullName evidence="8">RNA polymerase sigma factor SigJ</fullName>
    </submittedName>
</protein>
<evidence type="ECO:0000256" key="2">
    <source>
        <dbReference type="ARBA" id="ARBA00011344"/>
    </source>
</evidence>
<evidence type="ECO:0000313" key="9">
    <source>
        <dbReference type="Proteomes" id="UP001597417"/>
    </source>
</evidence>
<reference evidence="9" key="1">
    <citation type="journal article" date="2019" name="Int. J. Syst. Evol. Microbiol.">
        <title>The Global Catalogue of Microorganisms (GCM) 10K type strain sequencing project: providing services to taxonomists for standard genome sequencing and annotation.</title>
        <authorList>
            <consortium name="The Broad Institute Genomics Platform"/>
            <consortium name="The Broad Institute Genome Sequencing Center for Infectious Disease"/>
            <person name="Wu L."/>
            <person name="Ma J."/>
        </authorList>
    </citation>
    <scope>NUCLEOTIDE SEQUENCE [LARGE SCALE GENOMIC DNA]</scope>
    <source>
        <strain evidence="9">CGMCC 4.7645</strain>
    </source>
</reference>
<dbReference type="SUPFAM" id="SSF88946">
    <property type="entry name" value="Sigma2 domain of RNA polymerase sigma factors"/>
    <property type="match status" value="1"/>
</dbReference>
<dbReference type="Pfam" id="PF04542">
    <property type="entry name" value="Sigma70_r2"/>
    <property type="match status" value="1"/>
</dbReference>
<feature type="domain" description="RNA polymerase sigma factor 70 region 4 type 2" evidence="7">
    <location>
        <begin position="115"/>
        <end position="164"/>
    </location>
</feature>
<evidence type="ECO:0000256" key="1">
    <source>
        <dbReference type="ARBA" id="ARBA00010641"/>
    </source>
</evidence>
<sequence>MPPAEPTAGSPATTVRDLRPRLIRLAYQLVGSVPEAEDIVQEALLRWYQAGPDGIAQPWSWLAKVVCHLGLDHLRSARHRRERPTGTWLPVPPVAPEPADPAEEVVLDEAIGSAVLVLLETLTPAQRVVFVLHEVFGWPFTTIAELLGRTPQSCRQLASRARAKVRGDRPRAPVDAKEHRAVVSAFREACVRGDVDALLPLLDDAVVVRSDGGAVTAARRPIHGRGRVATYLSRVLAKWDVRLRSAIVGGSPGIVVMCADGGEDRVVAVVSVVVRHSRVSTLDILLDPAKLAHLPDAMPAGGRARSLARRA</sequence>
<accession>A0ABW5FN17</accession>
<dbReference type="InterPro" id="IPR013249">
    <property type="entry name" value="RNA_pol_sigma70_r4_t2"/>
</dbReference>
<dbReference type="NCBIfam" id="TIGR02937">
    <property type="entry name" value="sigma70-ECF"/>
    <property type="match status" value="1"/>
</dbReference>
<comment type="subunit">
    <text evidence="2">Interacts transiently with the RNA polymerase catalytic core formed by RpoA, RpoB, RpoC and RpoZ (2 alpha, 1 beta, 1 beta' and 1 omega subunit) to form the RNA polymerase holoenzyme that can initiate transcription.</text>
</comment>
<evidence type="ECO:0000256" key="3">
    <source>
        <dbReference type="ARBA" id="ARBA00023015"/>
    </source>
</evidence>
<dbReference type="InterPro" id="IPR013325">
    <property type="entry name" value="RNA_pol_sigma_r2"/>
</dbReference>
<dbReference type="SUPFAM" id="SSF54427">
    <property type="entry name" value="NTF2-like"/>
    <property type="match status" value="1"/>
</dbReference>
<dbReference type="Proteomes" id="UP001597417">
    <property type="component" value="Unassembled WGS sequence"/>
</dbReference>
<dbReference type="Pfam" id="PF08281">
    <property type="entry name" value="Sigma70_r4_2"/>
    <property type="match status" value="1"/>
</dbReference>
<dbReference type="Gene3D" id="1.10.1740.10">
    <property type="match status" value="1"/>
</dbReference>
<dbReference type="PANTHER" id="PTHR30173:SF43">
    <property type="entry name" value="ECF RNA POLYMERASE SIGMA FACTOR SIGI-RELATED"/>
    <property type="match status" value="1"/>
</dbReference>
<gene>
    <name evidence="8" type="primary">sigJ</name>
    <name evidence="8" type="ORF">ACFSXZ_05285</name>
</gene>
<comment type="caution">
    <text evidence="8">The sequence shown here is derived from an EMBL/GenBank/DDBJ whole genome shotgun (WGS) entry which is preliminary data.</text>
</comment>
<evidence type="ECO:0000259" key="6">
    <source>
        <dbReference type="Pfam" id="PF04542"/>
    </source>
</evidence>
<proteinExistence type="inferred from homology"/>
<evidence type="ECO:0000313" key="8">
    <source>
        <dbReference type="EMBL" id="MFD2415737.1"/>
    </source>
</evidence>
<dbReference type="SUPFAM" id="SSF88659">
    <property type="entry name" value="Sigma3 and sigma4 domains of RNA polymerase sigma factors"/>
    <property type="match status" value="1"/>
</dbReference>
<dbReference type="InterPro" id="IPR036388">
    <property type="entry name" value="WH-like_DNA-bd_sf"/>
</dbReference>
<keyword evidence="9" id="KW-1185">Reference proteome</keyword>
<comment type="similarity">
    <text evidence="1">Belongs to the sigma-70 factor family. ECF subfamily.</text>
</comment>
<dbReference type="Gene3D" id="3.10.450.50">
    <property type="match status" value="1"/>
</dbReference>
<name>A0ABW5FN17_9PSEU</name>
<dbReference type="InterPro" id="IPR013324">
    <property type="entry name" value="RNA_pol_sigma_r3/r4-like"/>
</dbReference>
<dbReference type="InterPro" id="IPR052704">
    <property type="entry name" value="ECF_Sigma-70_Domain"/>
</dbReference>
<feature type="domain" description="RNA polymerase sigma-70 region 2" evidence="6">
    <location>
        <begin position="15"/>
        <end position="78"/>
    </location>
</feature>
<evidence type="ECO:0000256" key="4">
    <source>
        <dbReference type="ARBA" id="ARBA00023082"/>
    </source>
</evidence>
<organism evidence="8 9">
    <name type="scientific">Amycolatopsis pigmentata</name>
    <dbReference type="NCBI Taxonomy" id="450801"/>
    <lineage>
        <taxon>Bacteria</taxon>
        <taxon>Bacillati</taxon>
        <taxon>Actinomycetota</taxon>
        <taxon>Actinomycetes</taxon>
        <taxon>Pseudonocardiales</taxon>
        <taxon>Pseudonocardiaceae</taxon>
        <taxon>Amycolatopsis</taxon>
    </lineage>
</organism>
<dbReference type="NCBIfam" id="NF007214">
    <property type="entry name" value="PRK09636.1"/>
    <property type="match status" value="1"/>
</dbReference>
<evidence type="ECO:0000256" key="5">
    <source>
        <dbReference type="ARBA" id="ARBA00023163"/>
    </source>
</evidence>
<keyword evidence="3" id="KW-0805">Transcription regulation</keyword>
<keyword evidence="5" id="KW-0804">Transcription</keyword>
<dbReference type="RefSeq" id="WP_378261799.1">
    <property type="nucleotide sequence ID" value="NZ_JBHUKR010000004.1"/>
</dbReference>
<dbReference type="InterPro" id="IPR007627">
    <property type="entry name" value="RNA_pol_sigma70_r2"/>
</dbReference>
<dbReference type="InterPro" id="IPR032710">
    <property type="entry name" value="NTF2-like_dom_sf"/>
</dbReference>
<dbReference type="Gene3D" id="1.10.10.10">
    <property type="entry name" value="Winged helix-like DNA-binding domain superfamily/Winged helix DNA-binding domain"/>
    <property type="match status" value="1"/>
</dbReference>
<keyword evidence="4" id="KW-0731">Sigma factor</keyword>
<dbReference type="EMBL" id="JBHUKR010000004">
    <property type="protein sequence ID" value="MFD2415737.1"/>
    <property type="molecule type" value="Genomic_DNA"/>
</dbReference>
<dbReference type="InterPro" id="IPR014284">
    <property type="entry name" value="RNA_pol_sigma-70_dom"/>
</dbReference>